<gene>
    <name evidence="1" type="ORF">TM448A01520_0002</name>
</gene>
<dbReference type="AlphaFoldDB" id="A0A6H1ZPK4"/>
<evidence type="ECO:0000313" key="1">
    <source>
        <dbReference type="EMBL" id="QJA49856.1"/>
    </source>
</evidence>
<proteinExistence type="predicted"/>
<organism evidence="1">
    <name type="scientific">viral metagenome</name>
    <dbReference type="NCBI Taxonomy" id="1070528"/>
    <lineage>
        <taxon>unclassified sequences</taxon>
        <taxon>metagenomes</taxon>
        <taxon>organismal metagenomes</taxon>
    </lineage>
</organism>
<sequence>MLGPELGVSALALRGPSGPPLSIDFQTNLYHRAGKTSATFVGMSGTTFSRSGAGVASWSDGSLAAFAANAPRITDRGLLLEAAATNLLHPSTNPTIWPSVSNVTVATVPSVSPVLAAPARVVSTGNAGGYLATINAIPYVSGAVYSVQVWYEADGNGGALAVLLPGSAVAYRGATGVWTYSGSGFSAGSDVPVAGNIRRATLTLNSPVTANGRLGVGPNSATSGQALIVHAAQVEAGTSATSLIVTAGASGTRGADNASLTVPAGAATYEAIYGGGLMATGAVTPGATFDLVAGRPWIGSGNELKRLIMT</sequence>
<dbReference type="EMBL" id="MT144159">
    <property type="protein sequence ID" value="QJA49856.1"/>
    <property type="molecule type" value="Genomic_DNA"/>
</dbReference>
<accession>A0A6H1ZPK4</accession>
<protein>
    <submittedName>
        <fullName evidence="1">Uncharacterized protein</fullName>
    </submittedName>
</protein>
<reference evidence="1" key="1">
    <citation type="submission" date="2020-03" db="EMBL/GenBank/DDBJ databases">
        <title>The deep terrestrial virosphere.</title>
        <authorList>
            <person name="Holmfeldt K."/>
            <person name="Nilsson E."/>
            <person name="Simone D."/>
            <person name="Lopez-Fernandez M."/>
            <person name="Wu X."/>
            <person name="de Brujin I."/>
            <person name="Lundin D."/>
            <person name="Andersson A."/>
            <person name="Bertilsson S."/>
            <person name="Dopson M."/>
        </authorList>
    </citation>
    <scope>NUCLEOTIDE SEQUENCE</scope>
    <source>
        <strain evidence="1">TM448A01520</strain>
    </source>
</reference>
<name>A0A6H1ZPK4_9ZZZZ</name>